<dbReference type="GO" id="GO:0016410">
    <property type="term" value="F:N-acyltransferase activity"/>
    <property type="evidence" value="ECO:0007669"/>
    <property type="project" value="TreeGrafter"/>
</dbReference>
<proteinExistence type="inferred from homology"/>
<dbReference type="Proteomes" id="UP000828390">
    <property type="component" value="Unassembled WGS sequence"/>
</dbReference>
<accession>A0A9D4M038</accession>
<comment type="similarity">
    <text evidence="1">Belongs to the H-rev107 family.</text>
</comment>
<evidence type="ECO:0000256" key="2">
    <source>
        <dbReference type="ARBA" id="ARBA00022679"/>
    </source>
</evidence>
<dbReference type="PROSITE" id="PS51934">
    <property type="entry name" value="LRAT"/>
    <property type="match status" value="1"/>
</dbReference>
<comment type="caution">
    <text evidence="7">The sequence shown here is derived from an EMBL/GenBank/DDBJ whole genome shotgun (WGS) entry which is preliminary data.</text>
</comment>
<dbReference type="InterPro" id="IPR007053">
    <property type="entry name" value="LRAT_dom"/>
</dbReference>
<reference evidence="7" key="1">
    <citation type="journal article" date="2019" name="bioRxiv">
        <title>The Genome of the Zebra Mussel, Dreissena polymorpha: A Resource for Invasive Species Research.</title>
        <authorList>
            <person name="McCartney M.A."/>
            <person name="Auch B."/>
            <person name="Kono T."/>
            <person name="Mallez S."/>
            <person name="Zhang Y."/>
            <person name="Obille A."/>
            <person name="Becker A."/>
            <person name="Abrahante J.E."/>
            <person name="Garbe J."/>
            <person name="Badalamenti J.P."/>
            <person name="Herman A."/>
            <person name="Mangelson H."/>
            <person name="Liachko I."/>
            <person name="Sullivan S."/>
            <person name="Sone E.D."/>
            <person name="Koren S."/>
            <person name="Silverstein K.A.T."/>
            <person name="Beckman K.B."/>
            <person name="Gohl D.M."/>
        </authorList>
    </citation>
    <scope>NUCLEOTIDE SEQUENCE</scope>
    <source>
        <strain evidence="7">Duluth1</strain>
        <tissue evidence="7">Whole animal</tissue>
    </source>
</reference>
<evidence type="ECO:0000313" key="8">
    <source>
        <dbReference type="Proteomes" id="UP000828390"/>
    </source>
</evidence>
<dbReference type="AlphaFoldDB" id="A0A9D4M038"/>
<keyword evidence="5" id="KW-0812">Transmembrane</keyword>
<feature type="domain" description="LRAT" evidence="6">
    <location>
        <begin position="1"/>
        <end position="89"/>
    </location>
</feature>
<dbReference type="GO" id="GO:0004623">
    <property type="term" value="F:phospholipase A2 activity"/>
    <property type="evidence" value="ECO:0007669"/>
    <property type="project" value="TreeGrafter"/>
</dbReference>
<keyword evidence="8" id="KW-1185">Reference proteome</keyword>
<dbReference type="GO" id="GO:0070292">
    <property type="term" value="P:N-acylphosphatidylethanolamine metabolic process"/>
    <property type="evidence" value="ECO:0007669"/>
    <property type="project" value="TreeGrafter"/>
</dbReference>
<dbReference type="GO" id="GO:0005737">
    <property type="term" value="C:cytoplasm"/>
    <property type="evidence" value="ECO:0007669"/>
    <property type="project" value="TreeGrafter"/>
</dbReference>
<dbReference type="PANTHER" id="PTHR13943">
    <property type="entry name" value="HRAS-LIKE SUPPRESSOR - RELATED"/>
    <property type="match status" value="1"/>
</dbReference>
<reference evidence="7" key="2">
    <citation type="submission" date="2020-11" db="EMBL/GenBank/DDBJ databases">
        <authorList>
            <person name="McCartney M.A."/>
            <person name="Auch B."/>
            <person name="Kono T."/>
            <person name="Mallez S."/>
            <person name="Becker A."/>
            <person name="Gohl D.M."/>
            <person name="Silverstein K.A.T."/>
            <person name="Koren S."/>
            <person name="Bechman K.B."/>
            <person name="Herman A."/>
            <person name="Abrahante J.E."/>
            <person name="Garbe J."/>
        </authorList>
    </citation>
    <scope>NUCLEOTIDE SEQUENCE</scope>
    <source>
        <strain evidence="7">Duluth1</strain>
        <tissue evidence="7">Whole animal</tissue>
    </source>
</reference>
<evidence type="ECO:0000259" key="6">
    <source>
        <dbReference type="PROSITE" id="PS51934"/>
    </source>
</evidence>
<keyword evidence="3" id="KW-0378">Hydrolase</keyword>
<evidence type="ECO:0000256" key="5">
    <source>
        <dbReference type="SAM" id="Phobius"/>
    </source>
</evidence>
<keyword evidence="2" id="KW-0808">Transferase</keyword>
<evidence type="ECO:0000256" key="4">
    <source>
        <dbReference type="ARBA" id="ARBA00023098"/>
    </source>
</evidence>
<protein>
    <recommendedName>
        <fullName evidence="6">LRAT domain-containing protein</fullName>
    </recommendedName>
</protein>
<keyword evidence="5" id="KW-1133">Transmembrane helix</keyword>
<dbReference type="InterPro" id="IPR051496">
    <property type="entry name" value="H-rev107_PLA/AT"/>
</dbReference>
<dbReference type="GO" id="GO:0008970">
    <property type="term" value="F:phospholipase A1 activity"/>
    <property type="evidence" value="ECO:0007669"/>
    <property type="project" value="TreeGrafter"/>
</dbReference>
<feature type="transmembrane region" description="Helical" evidence="5">
    <location>
        <begin position="93"/>
        <end position="112"/>
    </location>
</feature>
<evidence type="ECO:0000256" key="3">
    <source>
        <dbReference type="ARBA" id="ARBA00022801"/>
    </source>
</evidence>
<dbReference type="Gene3D" id="3.90.1720.10">
    <property type="entry name" value="endopeptidase domain like (from Nostoc punctiforme)"/>
    <property type="match status" value="1"/>
</dbReference>
<gene>
    <name evidence="7" type="ORF">DPMN_031499</name>
</gene>
<sequence>MKANPGHVFGICGQIFDKANVRVEDFWDVAGDSKAYRNNSLDGSYSLSPPENILERAMAKIGEIGYNIIWKNCEHFEKFCRYGKEKSEQVEGVVWSLVAYWVGGFILLRMFLYKK</sequence>
<name>A0A9D4M038_DREPO</name>
<dbReference type="EMBL" id="JAIWYP010000002">
    <property type="protein sequence ID" value="KAH3868355.1"/>
    <property type="molecule type" value="Genomic_DNA"/>
</dbReference>
<dbReference type="OrthoDB" id="421951at2759"/>
<keyword evidence="4" id="KW-0443">Lipid metabolism</keyword>
<dbReference type="Pfam" id="PF04970">
    <property type="entry name" value="LRAT"/>
    <property type="match status" value="1"/>
</dbReference>
<evidence type="ECO:0000313" key="7">
    <source>
        <dbReference type="EMBL" id="KAH3868355.1"/>
    </source>
</evidence>
<dbReference type="PANTHER" id="PTHR13943:SF77">
    <property type="entry name" value="LRAT DOMAIN-CONTAINING PROTEIN"/>
    <property type="match status" value="1"/>
</dbReference>
<keyword evidence="5" id="KW-0472">Membrane</keyword>
<organism evidence="7 8">
    <name type="scientific">Dreissena polymorpha</name>
    <name type="common">Zebra mussel</name>
    <name type="synonym">Mytilus polymorpha</name>
    <dbReference type="NCBI Taxonomy" id="45954"/>
    <lineage>
        <taxon>Eukaryota</taxon>
        <taxon>Metazoa</taxon>
        <taxon>Spiralia</taxon>
        <taxon>Lophotrochozoa</taxon>
        <taxon>Mollusca</taxon>
        <taxon>Bivalvia</taxon>
        <taxon>Autobranchia</taxon>
        <taxon>Heteroconchia</taxon>
        <taxon>Euheterodonta</taxon>
        <taxon>Imparidentia</taxon>
        <taxon>Neoheterodontei</taxon>
        <taxon>Myida</taxon>
        <taxon>Dreissenoidea</taxon>
        <taxon>Dreissenidae</taxon>
        <taxon>Dreissena</taxon>
    </lineage>
</organism>
<evidence type="ECO:0000256" key="1">
    <source>
        <dbReference type="ARBA" id="ARBA00007824"/>
    </source>
</evidence>